<feature type="domain" description="Trigger factor ribosome-binding bacterial" evidence="7">
    <location>
        <begin position="11"/>
        <end position="155"/>
    </location>
</feature>
<dbReference type="EC" id="5.2.1.8" evidence="3"/>
<evidence type="ECO:0000259" key="8">
    <source>
        <dbReference type="Pfam" id="PF05698"/>
    </source>
</evidence>
<dbReference type="InterPro" id="IPR046357">
    <property type="entry name" value="PPIase_dom_sf"/>
</dbReference>
<gene>
    <name evidence="9" type="ORF">MNBD_PLANCTO03-958</name>
</gene>
<keyword evidence="5" id="KW-0143">Chaperone</keyword>
<evidence type="ECO:0000313" key="9">
    <source>
        <dbReference type="EMBL" id="VAX42785.1"/>
    </source>
</evidence>
<dbReference type="AlphaFoldDB" id="A0A3B1E7G3"/>
<sequence>MSEATAAENTVTISDVGPSRKKITIEIPPETVASKLNDSLDTLAVEAELPGFRKGRVPRRLVEKRFGSTLRKETKSQMLAEAYTKAVEDHKLEVISEPSSEGVDELEIVDGKPLVFEVEVEVLPEFAVPELKGIKVYKPKLEVADEDVDKELERLCVTEGSLEKRDDCEPGDYLTGRARMVLPDGTEFYNIEGAVVQVPTPDKEGRGMILGIMVEDFEKQLGLPKAGDEITINAKGPQNHEIERIQGTDLTMSFTVESIDRIVPAEAATIALGFGFPSEDALKEEIHNRLEGRIASEQLALMRQQVANSLIDATEMEVPEKMTENQTERNLERRRLDLMYRGIDPQHIEEQLSDLRNASHEVAVREMTLYFILHRAAEQMNLQVTEADVNARIAQMAAQRQERPEKLRQQLIQNNQIANIFQQVREHKALDAVLAQAEVEEISKEEYEKKFADED</sequence>
<dbReference type="Pfam" id="PF05698">
    <property type="entry name" value="Trigger_C"/>
    <property type="match status" value="1"/>
</dbReference>
<dbReference type="Gene3D" id="1.10.3120.10">
    <property type="entry name" value="Trigger factor, C-terminal domain"/>
    <property type="match status" value="1"/>
</dbReference>
<dbReference type="InterPro" id="IPR008880">
    <property type="entry name" value="Trigger_fac_C"/>
</dbReference>
<dbReference type="InterPro" id="IPR036611">
    <property type="entry name" value="Trigger_fac_ribosome-bd_sf"/>
</dbReference>
<dbReference type="InterPro" id="IPR037041">
    <property type="entry name" value="Trigger_fac_C_sf"/>
</dbReference>
<dbReference type="InterPro" id="IPR005215">
    <property type="entry name" value="Trig_fac"/>
</dbReference>
<dbReference type="NCBIfam" id="TIGR00115">
    <property type="entry name" value="tig"/>
    <property type="match status" value="1"/>
</dbReference>
<name>A0A3B1E7G3_9ZZZZ</name>
<comment type="similarity">
    <text evidence="2">Belongs to the FKBP-type PPIase family. Tig subfamily.</text>
</comment>
<feature type="domain" description="Trigger factor C-terminal" evidence="8">
    <location>
        <begin position="280"/>
        <end position="434"/>
    </location>
</feature>
<dbReference type="SUPFAM" id="SSF109998">
    <property type="entry name" value="Triger factor/SurA peptide-binding domain-like"/>
    <property type="match status" value="1"/>
</dbReference>
<dbReference type="Gene3D" id="3.10.50.40">
    <property type="match status" value="1"/>
</dbReference>
<dbReference type="HAMAP" id="MF_00303">
    <property type="entry name" value="Trigger_factor_Tig"/>
    <property type="match status" value="1"/>
</dbReference>
<evidence type="ECO:0000256" key="4">
    <source>
        <dbReference type="ARBA" id="ARBA00023110"/>
    </source>
</evidence>
<dbReference type="Gene3D" id="3.30.70.1050">
    <property type="entry name" value="Trigger factor ribosome-binding domain"/>
    <property type="match status" value="1"/>
</dbReference>
<evidence type="ECO:0000259" key="7">
    <source>
        <dbReference type="Pfam" id="PF05697"/>
    </source>
</evidence>
<dbReference type="GO" id="GO:0043335">
    <property type="term" value="P:protein unfolding"/>
    <property type="evidence" value="ECO:0007669"/>
    <property type="project" value="TreeGrafter"/>
</dbReference>
<evidence type="ECO:0000256" key="5">
    <source>
        <dbReference type="ARBA" id="ARBA00023186"/>
    </source>
</evidence>
<dbReference type="GO" id="GO:0003755">
    <property type="term" value="F:peptidyl-prolyl cis-trans isomerase activity"/>
    <property type="evidence" value="ECO:0007669"/>
    <property type="project" value="UniProtKB-KW"/>
</dbReference>
<keyword evidence="6" id="KW-0413">Isomerase</keyword>
<reference evidence="9" key="1">
    <citation type="submission" date="2018-06" db="EMBL/GenBank/DDBJ databases">
        <authorList>
            <person name="Zhirakovskaya E."/>
        </authorList>
    </citation>
    <scope>NUCLEOTIDE SEQUENCE</scope>
</reference>
<dbReference type="SUPFAM" id="SSF54534">
    <property type="entry name" value="FKBP-like"/>
    <property type="match status" value="1"/>
</dbReference>
<dbReference type="GO" id="GO:0051083">
    <property type="term" value="P:'de novo' cotranslational protein folding"/>
    <property type="evidence" value="ECO:0007669"/>
    <property type="project" value="TreeGrafter"/>
</dbReference>
<dbReference type="PANTHER" id="PTHR30560:SF3">
    <property type="entry name" value="TRIGGER FACTOR-LIKE PROTEIN TIG, CHLOROPLASTIC"/>
    <property type="match status" value="1"/>
</dbReference>
<organism evidence="9">
    <name type="scientific">hydrothermal vent metagenome</name>
    <dbReference type="NCBI Taxonomy" id="652676"/>
    <lineage>
        <taxon>unclassified sequences</taxon>
        <taxon>metagenomes</taxon>
        <taxon>ecological metagenomes</taxon>
    </lineage>
</organism>
<protein>
    <recommendedName>
        <fullName evidence="3">peptidylprolyl isomerase</fullName>
        <ecNumber evidence="3">5.2.1.8</ecNumber>
    </recommendedName>
</protein>
<evidence type="ECO:0000256" key="6">
    <source>
        <dbReference type="ARBA" id="ARBA00023235"/>
    </source>
</evidence>
<dbReference type="PANTHER" id="PTHR30560">
    <property type="entry name" value="TRIGGER FACTOR CHAPERONE AND PEPTIDYL-PROLYL CIS/TRANS ISOMERASE"/>
    <property type="match status" value="1"/>
</dbReference>
<dbReference type="PIRSF" id="PIRSF003095">
    <property type="entry name" value="Trigger_factor"/>
    <property type="match status" value="1"/>
</dbReference>
<dbReference type="SUPFAM" id="SSF102735">
    <property type="entry name" value="Trigger factor ribosome-binding domain"/>
    <property type="match status" value="1"/>
</dbReference>
<dbReference type="GO" id="GO:0044183">
    <property type="term" value="F:protein folding chaperone"/>
    <property type="evidence" value="ECO:0007669"/>
    <property type="project" value="TreeGrafter"/>
</dbReference>
<dbReference type="InterPro" id="IPR008881">
    <property type="entry name" value="Trigger_fac_ribosome-bd_bac"/>
</dbReference>
<evidence type="ECO:0000256" key="1">
    <source>
        <dbReference type="ARBA" id="ARBA00000971"/>
    </source>
</evidence>
<dbReference type="GO" id="GO:0015031">
    <property type="term" value="P:protein transport"/>
    <property type="evidence" value="ECO:0007669"/>
    <property type="project" value="InterPro"/>
</dbReference>
<comment type="catalytic activity">
    <reaction evidence="1">
        <text>[protein]-peptidylproline (omega=180) = [protein]-peptidylproline (omega=0)</text>
        <dbReference type="Rhea" id="RHEA:16237"/>
        <dbReference type="Rhea" id="RHEA-COMP:10747"/>
        <dbReference type="Rhea" id="RHEA-COMP:10748"/>
        <dbReference type="ChEBI" id="CHEBI:83833"/>
        <dbReference type="ChEBI" id="CHEBI:83834"/>
        <dbReference type="EC" id="5.2.1.8"/>
    </reaction>
</comment>
<evidence type="ECO:0000256" key="3">
    <source>
        <dbReference type="ARBA" id="ARBA00013194"/>
    </source>
</evidence>
<dbReference type="Pfam" id="PF05697">
    <property type="entry name" value="Trigger_N"/>
    <property type="match status" value="1"/>
</dbReference>
<accession>A0A3B1E7G3</accession>
<evidence type="ECO:0000256" key="2">
    <source>
        <dbReference type="ARBA" id="ARBA00005464"/>
    </source>
</evidence>
<dbReference type="EMBL" id="UOGK01000750">
    <property type="protein sequence ID" value="VAX42785.1"/>
    <property type="molecule type" value="Genomic_DNA"/>
</dbReference>
<keyword evidence="4" id="KW-0697">Rotamase</keyword>
<dbReference type="InterPro" id="IPR027304">
    <property type="entry name" value="Trigger_fact/SurA_dom_sf"/>
</dbReference>
<dbReference type="GO" id="GO:0043022">
    <property type="term" value="F:ribosome binding"/>
    <property type="evidence" value="ECO:0007669"/>
    <property type="project" value="TreeGrafter"/>
</dbReference>
<proteinExistence type="inferred from homology"/>